<sequence length="450" mass="51223">MLTSRSEDAQILPSEVLLSIINSLPNKKGLKEVRFTSKAVACMVEPRLFDTVILVPYRDCLQDFARCMKENPRIAYYVQTLQYKVWPRYVGEMEALHSNHVEAMATLRRSGPSEKNEEEELSLIADCLSLLPSLRKIYTSEVDFGPRYAGTYISKRSHPYLRRISPHTLLPFRQCSSGDLTTGAQIAILALSQVPSCPAITELEMFYADAFDSFVDIPESSNERMATYRQFFSQLKTIVLEFQLPYPERPWARRWCHSAGLLETQRNIGTLLASARRVERLHFRGANTSDPLQLYKKIGPDNSWLATLLRNDTGSIRHETIYPNLKVLELGNAVCSESELTTLITSNRHKLQKLILYKMVLVKHPREQNNNPSWVQTFKAIRGCSIPEVRIYGDLSYRGSPLRASVEFAAVTHHQLGNEIMPSCPGRRMDDVDSNFLDPAEEVESSLDEC</sequence>
<name>A0AA38X1C8_9EURO</name>
<dbReference type="EMBL" id="JAPDRK010000017">
    <property type="protein sequence ID" value="KAJ9604979.1"/>
    <property type="molecule type" value="Genomic_DNA"/>
</dbReference>
<reference evidence="1" key="1">
    <citation type="submission" date="2022-10" db="EMBL/GenBank/DDBJ databases">
        <title>Culturing micro-colonial fungi from biological soil crusts in the Mojave desert and describing Neophaeococcomyces mojavensis, and introducing the new genera and species Taxawa tesnikishii.</title>
        <authorList>
            <person name="Kurbessoian T."/>
            <person name="Stajich J.E."/>
        </authorList>
    </citation>
    <scope>NUCLEOTIDE SEQUENCE</scope>
    <source>
        <strain evidence="1">TK_41</strain>
    </source>
</reference>
<dbReference type="AlphaFoldDB" id="A0AA38X1C8"/>
<evidence type="ECO:0000313" key="1">
    <source>
        <dbReference type="EMBL" id="KAJ9604979.1"/>
    </source>
</evidence>
<evidence type="ECO:0000313" key="2">
    <source>
        <dbReference type="Proteomes" id="UP001172673"/>
    </source>
</evidence>
<protein>
    <submittedName>
        <fullName evidence="1">Uncharacterized protein</fullName>
    </submittedName>
</protein>
<gene>
    <name evidence="1" type="ORF">H2200_010368</name>
</gene>
<comment type="caution">
    <text evidence="1">The sequence shown here is derived from an EMBL/GenBank/DDBJ whole genome shotgun (WGS) entry which is preliminary data.</text>
</comment>
<keyword evidence="2" id="KW-1185">Reference proteome</keyword>
<accession>A0AA38X1C8</accession>
<organism evidence="1 2">
    <name type="scientific">Cladophialophora chaetospira</name>
    <dbReference type="NCBI Taxonomy" id="386627"/>
    <lineage>
        <taxon>Eukaryota</taxon>
        <taxon>Fungi</taxon>
        <taxon>Dikarya</taxon>
        <taxon>Ascomycota</taxon>
        <taxon>Pezizomycotina</taxon>
        <taxon>Eurotiomycetes</taxon>
        <taxon>Chaetothyriomycetidae</taxon>
        <taxon>Chaetothyriales</taxon>
        <taxon>Herpotrichiellaceae</taxon>
        <taxon>Cladophialophora</taxon>
    </lineage>
</organism>
<proteinExistence type="predicted"/>
<dbReference type="Proteomes" id="UP001172673">
    <property type="component" value="Unassembled WGS sequence"/>
</dbReference>